<sequence length="177" mass="20591">MTKIKIDKNKNIIEIEGEEKSIKKFIKEQCENWDKKKDYKPERDKVSKWLVSIIIALFLFALVILCPWNFIIDFTLIGWFVLSLATGLLGLLVRNFIFISSGFKEKSGKDIELAYFSYSIFILFSSLLIFVIFNENISEPKSILFYHLLPSINFFVGLMTYSIISFFEKILSIKIGS</sequence>
<comment type="caution">
    <text evidence="2">The sequence shown here is derived from an EMBL/GenBank/DDBJ whole genome shotgun (WGS) entry which is preliminary data.</text>
</comment>
<organism evidence="2 3">
    <name type="scientific">Candidatus Nomurabacteria bacterium RIFCSPLOWO2_01_FULL_36_16</name>
    <dbReference type="NCBI Taxonomy" id="1801767"/>
    <lineage>
        <taxon>Bacteria</taxon>
        <taxon>Candidatus Nomuraibacteriota</taxon>
    </lineage>
</organism>
<dbReference type="AlphaFoldDB" id="A0A1F6WZS5"/>
<feature type="transmembrane region" description="Helical" evidence="1">
    <location>
        <begin position="76"/>
        <end position="93"/>
    </location>
</feature>
<name>A0A1F6WZS5_9BACT</name>
<keyword evidence="1" id="KW-0812">Transmembrane</keyword>
<evidence type="ECO:0000313" key="3">
    <source>
        <dbReference type="Proteomes" id="UP000177001"/>
    </source>
</evidence>
<reference evidence="2 3" key="1">
    <citation type="journal article" date="2016" name="Nat. Commun.">
        <title>Thousands of microbial genomes shed light on interconnected biogeochemical processes in an aquifer system.</title>
        <authorList>
            <person name="Anantharaman K."/>
            <person name="Brown C.T."/>
            <person name="Hug L.A."/>
            <person name="Sharon I."/>
            <person name="Castelle C.J."/>
            <person name="Probst A.J."/>
            <person name="Thomas B.C."/>
            <person name="Singh A."/>
            <person name="Wilkins M.J."/>
            <person name="Karaoz U."/>
            <person name="Brodie E.L."/>
            <person name="Williams K.H."/>
            <person name="Hubbard S.S."/>
            <person name="Banfield J.F."/>
        </authorList>
    </citation>
    <scope>NUCLEOTIDE SEQUENCE [LARGE SCALE GENOMIC DNA]</scope>
</reference>
<feature type="transmembrane region" description="Helical" evidence="1">
    <location>
        <begin position="145"/>
        <end position="167"/>
    </location>
</feature>
<dbReference type="EMBL" id="MFUR01000003">
    <property type="protein sequence ID" value="OGI87352.1"/>
    <property type="molecule type" value="Genomic_DNA"/>
</dbReference>
<feature type="transmembrane region" description="Helical" evidence="1">
    <location>
        <begin position="113"/>
        <end position="133"/>
    </location>
</feature>
<protein>
    <submittedName>
        <fullName evidence="2">Uncharacterized protein</fullName>
    </submittedName>
</protein>
<evidence type="ECO:0000256" key="1">
    <source>
        <dbReference type="SAM" id="Phobius"/>
    </source>
</evidence>
<keyword evidence="1" id="KW-0472">Membrane</keyword>
<proteinExistence type="predicted"/>
<evidence type="ECO:0000313" key="2">
    <source>
        <dbReference type="EMBL" id="OGI87352.1"/>
    </source>
</evidence>
<gene>
    <name evidence="2" type="ORF">A3A91_02555</name>
</gene>
<keyword evidence="1" id="KW-1133">Transmembrane helix</keyword>
<feature type="transmembrane region" description="Helical" evidence="1">
    <location>
        <begin position="49"/>
        <end position="70"/>
    </location>
</feature>
<accession>A0A1F6WZS5</accession>
<dbReference type="Proteomes" id="UP000177001">
    <property type="component" value="Unassembled WGS sequence"/>
</dbReference>